<evidence type="ECO:0000313" key="2">
    <source>
        <dbReference type="EMBL" id="CDO74564.1"/>
    </source>
</evidence>
<protein>
    <recommendedName>
        <fullName evidence="1">Protein kinase domain-containing protein</fullName>
    </recommendedName>
</protein>
<dbReference type="PROSITE" id="PS50011">
    <property type="entry name" value="PROTEIN_KINASE_DOM"/>
    <property type="match status" value="1"/>
</dbReference>
<dbReference type="HOGENOM" id="CLU_042818_0_0_1"/>
<dbReference type="Proteomes" id="UP000029665">
    <property type="component" value="Unassembled WGS sequence"/>
</dbReference>
<dbReference type="SMART" id="SM00220">
    <property type="entry name" value="S_TKc"/>
    <property type="match status" value="1"/>
</dbReference>
<dbReference type="GO" id="GO:0005524">
    <property type="term" value="F:ATP binding"/>
    <property type="evidence" value="ECO:0007669"/>
    <property type="project" value="InterPro"/>
</dbReference>
<accession>A0A060SQQ8</accession>
<reference evidence="2" key="1">
    <citation type="submission" date="2014-01" db="EMBL/GenBank/DDBJ databases">
        <title>The genome of the white-rot fungus Pycnoporus cinnabarinus: a basidiomycete model with a versatile arsenal for lignocellulosic biomass breakdown.</title>
        <authorList>
            <person name="Levasseur A."/>
            <person name="Lomascolo A."/>
            <person name="Ruiz-Duenas F.J."/>
            <person name="Uzan E."/>
            <person name="Piumi F."/>
            <person name="Kues U."/>
            <person name="Ram A.F.J."/>
            <person name="Murat C."/>
            <person name="Haon M."/>
            <person name="Benoit I."/>
            <person name="Arfi Y."/>
            <person name="Chevret D."/>
            <person name="Drula E."/>
            <person name="Kwon M.J."/>
            <person name="Gouret P."/>
            <person name="Lesage-Meessen L."/>
            <person name="Lombard V."/>
            <person name="Mariette J."/>
            <person name="Noirot C."/>
            <person name="Park J."/>
            <person name="Patyshakuliyeva A."/>
            <person name="Wieneger R.A.B."/>
            <person name="Wosten H.A.B."/>
            <person name="Martin F."/>
            <person name="Coutinho P.M."/>
            <person name="de Vries R."/>
            <person name="Martinez A.T."/>
            <person name="Klopp C."/>
            <person name="Pontarotti P."/>
            <person name="Henrissat B."/>
            <person name="Record E."/>
        </authorList>
    </citation>
    <scope>NUCLEOTIDE SEQUENCE [LARGE SCALE GENOMIC DNA]</scope>
    <source>
        <strain evidence="2">BRFM137</strain>
    </source>
</reference>
<keyword evidence="3" id="KW-1185">Reference proteome</keyword>
<sequence>MPPLSEDTVIKFQSLSVAIDLEMKPFWDGYRTPLGKLGIKLNELRQHVWVLPITRTASPLPYAKRCSHEQPPLDAICLMPTFTAGRDAQQQDVVIKMVDHGTMEDNIYRTLAACRELYDPRTFPYVLPPTAIIEAPYNFNFVAMPMWGSKYKLSELETVSEVLRFMHCTLTALAFLHEKRIVHRDIHETNIMVNWYCYTADPLVRSQGMRAHRRTSAVSYALHDFDLALQLPPETSLRDCRRPSIESCIGKTDYQPSDTWAGEVDYNPFAFDVGCLGNLFIYHFAESAVTRASRLALLFARMTTPVINDRFSAGEALVFLFELENSLRPEELNAGVVLQPDDRPVDDLDLYWSRLSPELQEKWRLYRPPPLPWFDRFLRWVCTTTTGWKLVYYVRCFLRMTSKV</sequence>
<gene>
    <name evidence="2" type="ORF">BN946_scf184931.g3</name>
</gene>
<evidence type="ECO:0000259" key="1">
    <source>
        <dbReference type="PROSITE" id="PS50011"/>
    </source>
</evidence>
<name>A0A060SQQ8_PYCCI</name>
<dbReference type="STRING" id="5643.A0A060SQQ8"/>
<dbReference type="OrthoDB" id="2722301at2759"/>
<dbReference type="OMA" id="RASSWEC"/>
<dbReference type="InterPro" id="IPR011009">
    <property type="entry name" value="Kinase-like_dom_sf"/>
</dbReference>
<dbReference type="GO" id="GO:0004672">
    <property type="term" value="F:protein kinase activity"/>
    <property type="evidence" value="ECO:0007669"/>
    <property type="project" value="InterPro"/>
</dbReference>
<comment type="caution">
    <text evidence="2">The sequence shown here is derived from an EMBL/GenBank/DDBJ whole genome shotgun (WGS) entry which is preliminary data.</text>
</comment>
<dbReference type="Pfam" id="PF00069">
    <property type="entry name" value="Pkinase"/>
    <property type="match status" value="1"/>
</dbReference>
<dbReference type="EMBL" id="CCBP010000185">
    <property type="protein sequence ID" value="CDO74564.1"/>
    <property type="molecule type" value="Genomic_DNA"/>
</dbReference>
<feature type="domain" description="Protein kinase" evidence="1">
    <location>
        <begin position="1"/>
        <end position="404"/>
    </location>
</feature>
<evidence type="ECO:0000313" key="3">
    <source>
        <dbReference type="Proteomes" id="UP000029665"/>
    </source>
</evidence>
<dbReference type="InterPro" id="IPR000719">
    <property type="entry name" value="Prot_kinase_dom"/>
</dbReference>
<proteinExistence type="predicted"/>
<organism evidence="2 3">
    <name type="scientific">Pycnoporus cinnabarinus</name>
    <name type="common">Cinnabar-red polypore</name>
    <name type="synonym">Trametes cinnabarina</name>
    <dbReference type="NCBI Taxonomy" id="5643"/>
    <lineage>
        <taxon>Eukaryota</taxon>
        <taxon>Fungi</taxon>
        <taxon>Dikarya</taxon>
        <taxon>Basidiomycota</taxon>
        <taxon>Agaricomycotina</taxon>
        <taxon>Agaricomycetes</taxon>
        <taxon>Polyporales</taxon>
        <taxon>Polyporaceae</taxon>
        <taxon>Trametes</taxon>
    </lineage>
</organism>
<dbReference type="AlphaFoldDB" id="A0A060SQQ8"/>
<dbReference type="Gene3D" id="1.10.510.10">
    <property type="entry name" value="Transferase(Phosphotransferase) domain 1"/>
    <property type="match status" value="1"/>
</dbReference>
<dbReference type="SUPFAM" id="SSF56112">
    <property type="entry name" value="Protein kinase-like (PK-like)"/>
    <property type="match status" value="1"/>
</dbReference>